<feature type="compositionally biased region" description="Basic and acidic residues" evidence="1">
    <location>
        <begin position="97"/>
        <end position="107"/>
    </location>
</feature>
<evidence type="ECO:0000313" key="3">
    <source>
        <dbReference type="EMBL" id="GEU82695.1"/>
    </source>
</evidence>
<feature type="region of interest" description="Disordered" evidence="1">
    <location>
        <begin position="155"/>
        <end position="230"/>
    </location>
</feature>
<protein>
    <submittedName>
        <fullName evidence="3">Copia protein</fullName>
    </submittedName>
</protein>
<comment type="caution">
    <text evidence="3">The sequence shown here is derived from an EMBL/GenBank/DDBJ whole genome shotgun (WGS) entry which is preliminary data.</text>
</comment>
<feature type="region of interest" description="Disordered" evidence="1">
    <location>
        <begin position="87"/>
        <end position="107"/>
    </location>
</feature>
<reference evidence="3" key="1">
    <citation type="journal article" date="2019" name="Sci. Rep.">
        <title>Draft genome of Tanacetum cinerariifolium, the natural source of mosquito coil.</title>
        <authorList>
            <person name="Yamashiro T."/>
            <person name="Shiraishi A."/>
            <person name="Satake H."/>
            <person name="Nakayama K."/>
        </authorList>
    </citation>
    <scope>NUCLEOTIDE SEQUENCE</scope>
</reference>
<evidence type="ECO:0000256" key="1">
    <source>
        <dbReference type="SAM" id="MobiDB-lite"/>
    </source>
</evidence>
<feature type="compositionally biased region" description="Low complexity" evidence="1">
    <location>
        <begin position="155"/>
        <end position="196"/>
    </location>
</feature>
<accession>A0A6L2NDM4</accession>
<proteinExistence type="predicted"/>
<dbReference type="Pfam" id="PF07727">
    <property type="entry name" value="RVT_2"/>
    <property type="match status" value="1"/>
</dbReference>
<feature type="compositionally biased region" description="Polar residues" evidence="1">
    <location>
        <begin position="197"/>
        <end position="208"/>
    </location>
</feature>
<dbReference type="InterPro" id="IPR013103">
    <property type="entry name" value="RVT_2"/>
</dbReference>
<gene>
    <name evidence="3" type="ORF">Tci_054673</name>
</gene>
<feature type="compositionally biased region" description="Low complexity" evidence="1">
    <location>
        <begin position="214"/>
        <end position="223"/>
    </location>
</feature>
<dbReference type="EMBL" id="BKCJ010008530">
    <property type="protein sequence ID" value="GEU82695.1"/>
    <property type="molecule type" value="Genomic_DNA"/>
</dbReference>
<name>A0A6L2NDM4_TANCI</name>
<organism evidence="3">
    <name type="scientific">Tanacetum cinerariifolium</name>
    <name type="common">Dalmatian daisy</name>
    <name type="synonym">Chrysanthemum cinerariifolium</name>
    <dbReference type="NCBI Taxonomy" id="118510"/>
    <lineage>
        <taxon>Eukaryota</taxon>
        <taxon>Viridiplantae</taxon>
        <taxon>Streptophyta</taxon>
        <taxon>Embryophyta</taxon>
        <taxon>Tracheophyta</taxon>
        <taxon>Spermatophyta</taxon>
        <taxon>Magnoliopsida</taxon>
        <taxon>eudicotyledons</taxon>
        <taxon>Gunneridae</taxon>
        <taxon>Pentapetalae</taxon>
        <taxon>asterids</taxon>
        <taxon>campanulids</taxon>
        <taxon>Asterales</taxon>
        <taxon>Asteraceae</taxon>
        <taxon>Asteroideae</taxon>
        <taxon>Anthemideae</taxon>
        <taxon>Anthemidinae</taxon>
        <taxon>Tanacetum</taxon>
    </lineage>
</organism>
<sequence>MKIIGTKWVFSNKLDENGIVSRNKARLVAQGYNQQECIDYDETYAPVARLESIRILLAYACALDFKLFEMDVKSAFVNGFINEEAHTRSNNPLGAQQERKTRKEFGTRRGRYFTSSSFAFGQPSSSHFNNDDGEMMKEPRVQAFLPPFVIDEYVTTTPSPTTTSSSLTPLNAPTKTTSTNQTSSSQENTSSSFQSKLQISPPSSNEPTSPHPLNPLLDNILNIPPRPLNPQPLQSHPSLDITLSLSPITPLNHIHDTLSPSSPPQPHPPIMGHPLYYNYHDYHGSSCICYFHN</sequence>
<feature type="domain" description="Reverse transcriptase Ty1/copia-type" evidence="2">
    <location>
        <begin position="2"/>
        <end position="103"/>
    </location>
</feature>
<dbReference type="AlphaFoldDB" id="A0A6L2NDM4"/>
<evidence type="ECO:0000259" key="2">
    <source>
        <dbReference type="Pfam" id="PF07727"/>
    </source>
</evidence>